<accession>A0A2S7WBR8</accession>
<dbReference type="InterPro" id="IPR010016">
    <property type="entry name" value="PxpB"/>
</dbReference>
<keyword evidence="1" id="KW-0547">Nucleotide-binding</keyword>
<sequence>MHKLQYKSFGEKAILIEWQPTISIEILDDILQFKSKILFKKAASIADIIIGYHSLTIVYKTFISNHVEEVKILQSIYILEVTIEKNPHFLWEIPVCYEDEFGLDLEEISKKTKLSKSQIIQIHSEAIYTVFFIGFLPGFLYLGGLNSRLFIDRKSNPRLQIEKGSVAIGGKQTGIYPSNSPGGWNIIGKTPITFFDVENVKPCFASLKDRIHFVSVSKEEFFEIQEKVNNKTYQLQQKVIHD</sequence>
<keyword evidence="4" id="KW-1133">Transmembrane helix</keyword>
<dbReference type="InterPro" id="IPR003833">
    <property type="entry name" value="CT_C_D"/>
</dbReference>
<evidence type="ECO:0000313" key="7">
    <source>
        <dbReference type="Proteomes" id="UP000237608"/>
    </source>
</evidence>
<dbReference type="GO" id="GO:0005524">
    <property type="term" value="F:ATP binding"/>
    <property type="evidence" value="ECO:0007669"/>
    <property type="project" value="UniProtKB-KW"/>
</dbReference>
<keyword evidence="4" id="KW-0472">Membrane</keyword>
<evidence type="ECO:0000256" key="3">
    <source>
        <dbReference type="ARBA" id="ARBA00022840"/>
    </source>
</evidence>
<evidence type="ECO:0000256" key="4">
    <source>
        <dbReference type="SAM" id="Phobius"/>
    </source>
</evidence>
<dbReference type="SUPFAM" id="SSF160467">
    <property type="entry name" value="PH0987 N-terminal domain-like"/>
    <property type="match status" value="1"/>
</dbReference>
<keyword evidence="2 6" id="KW-0378">Hydrolase</keyword>
<evidence type="ECO:0000259" key="5">
    <source>
        <dbReference type="SMART" id="SM00796"/>
    </source>
</evidence>
<dbReference type="GO" id="GO:0016787">
    <property type="term" value="F:hydrolase activity"/>
    <property type="evidence" value="ECO:0007669"/>
    <property type="project" value="UniProtKB-KW"/>
</dbReference>
<dbReference type="Gene3D" id="2.40.100.10">
    <property type="entry name" value="Cyclophilin-like"/>
    <property type="match status" value="1"/>
</dbReference>
<dbReference type="Pfam" id="PF02682">
    <property type="entry name" value="CT_C_D"/>
    <property type="match status" value="1"/>
</dbReference>
<dbReference type="SUPFAM" id="SSF50891">
    <property type="entry name" value="Cyclophilin-like"/>
    <property type="match status" value="1"/>
</dbReference>
<keyword evidence="4" id="KW-0812">Transmembrane</keyword>
<dbReference type="RefSeq" id="WP_226742838.1">
    <property type="nucleotide sequence ID" value="NZ_CP150662.1"/>
</dbReference>
<name>A0A2S7WBR8_9FLAO</name>
<evidence type="ECO:0000313" key="6">
    <source>
        <dbReference type="EMBL" id="PQJ75074.1"/>
    </source>
</evidence>
<dbReference type="SMART" id="SM00796">
    <property type="entry name" value="AHS1"/>
    <property type="match status" value="1"/>
</dbReference>
<proteinExistence type="predicted"/>
<evidence type="ECO:0000256" key="1">
    <source>
        <dbReference type="ARBA" id="ARBA00022741"/>
    </source>
</evidence>
<reference evidence="6 7" key="1">
    <citation type="submission" date="2016-12" db="EMBL/GenBank/DDBJ databases">
        <title>Trade-off between light-utilization and light-protection in marine flavobacteria.</title>
        <authorList>
            <person name="Kumagai Y."/>
            <person name="Yoshizawa S."/>
            <person name="Kogure K."/>
            <person name="Iwasaki W."/>
        </authorList>
    </citation>
    <scope>NUCLEOTIDE SEQUENCE [LARGE SCALE GENOMIC DNA]</scope>
    <source>
        <strain evidence="6 7">KCTC 22729</strain>
    </source>
</reference>
<dbReference type="PANTHER" id="PTHR34698:SF2">
    <property type="entry name" value="5-OXOPROLINASE SUBUNIT B"/>
    <property type="match status" value="1"/>
</dbReference>
<dbReference type="NCBIfam" id="TIGR00370">
    <property type="entry name" value="5-oxoprolinase subunit PxpB"/>
    <property type="match status" value="1"/>
</dbReference>
<dbReference type="Proteomes" id="UP000237608">
    <property type="component" value="Unassembled WGS sequence"/>
</dbReference>
<dbReference type="Gene3D" id="3.30.1360.40">
    <property type="match status" value="1"/>
</dbReference>
<evidence type="ECO:0000256" key="2">
    <source>
        <dbReference type="ARBA" id="ARBA00022801"/>
    </source>
</evidence>
<dbReference type="InterPro" id="IPR029000">
    <property type="entry name" value="Cyclophilin-like_dom_sf"/>
</dbReference>
<dbReference type="AlphaFoldDB" id="A0A2S7WBR8"/>
<comment type="caution">
    <text evidence="6">The sequence shown here is derived from an EMBL/GenBank/DDBJ whole genome shotgun (WGS) entry which is preliminary data.</text>
</comment>
<dbReference type="PANTHER" id="PTHR34698">
    <property type="entry name" value="5-OXOPROLINASE SUBUNIT B"/>
    <property type="match status" value="1"/>
</dbReference>
<protein>
    <submittedName>
        <fullName evidence="6">Allophanate hydrolase</fullName>
    </submittedName>
</protein>
<feature type="domain" description="Carboxyltransferase" evidence="5">
    <location>
        <begin position="4"/>
        <end position="205"/>
    </location>
</feature>
<dbReference type="EMBL" id="MSCL01000001">
    <property type="protein sequence ID" value="PQJ75074.1"/>
    <property type="molecule type" value="Genomic_DNA"/>
</dbReference>
<organism evidence="6 7">
    <name type="scientific">Polaribacter gangjinensis</name>
    <dbReference type="NCBI Taxonomy" id="574710"/>
    <lineage>
        <taxon>Bacteria</taxon>
        <taxon>Pseudomonadati</taxon>
        <taxon>Bacteroidota</taxon>
        <taxon>Flavobacteriia</taxon>
        <taxon>Flavobacteriales</taxon>
        <taxon>Flavobacteriaceae</taxon>
    </lineage>
</organism>
<feature type="transmembrane region" description="Helical" evidence="4">
    <location>
        <begin position="126"/>
        <end position="145"/>
    </location>
</feature>
<keyword evidence="3" id="KW-0067">ATP-binding</keyword>
<keyword evidence="7" id="KW-1185">Reference proteome</keyword>
<gene>
    <name evidence="6" type="ORF">BTO13_07335</name>
</gene>